<gene>
    <name evidence="1" type="ORF">DPEC_G00237160</name>
</gene>
<accession>A0ACC2FYI4</accession>
<name>A0ACC2FYI4_DALPE</name>
<dbReference type="Proteomes" id="UP001157502">
    <property type="component" value="Chromosome 20"/>
</dbReference>
<proteinExistence type="predicted"/>
<protein>
    <submittedName>
        <fullName evidence="1">Uncharacterized protein</fullName>
    </submittedName>
</protein>
<dbReference type="EMBL" id="CM055747">
    <property type="protein sequence ID" value="KAJ7996446.1"/>
    <property type="molecule type" value="Genomic_DNA"/>
</dbReference>
<evidence type="ECO:0000313" key="1">
    <source>
        <dbReference type="EMBL" id="KAJ7996446.1"/>
    </source>
</evidence>
<keyword evidence="2" id="KW-1185">Reference proteome</keyword>
<organism evidence="1 2">
    <name type="scientific">Dallia pectoralis</name>
    <name type="common">Alaska blackfish</name>
    <dbReference type="NCBI Taxonomy" id="75939"/>
    <lineage>
        <taxon>Eukaryota</taxon>
        <taxon>Metazoa</taxon>
        <taxon>Chordata</taxon>
        <taxon>Craniata</taxon>
        <taxon>Vertebrata</taxon>
        <taxon>Euteleostomi</taxon>
        <taxon>Actinopterygii</taxon>
        <taxon>Neopterygii</taxon>
        <taxon>Teleostei</taxon>
        <taxon>Protacanthopterygii</taxon>
        <taxon>Esociformes</taxon>
        <taxon>Umbridae</taxon>
        <taxon>Dallia</taxon>
    </lineage>
</organism>
<comment type="caution">
    <text evidence="1">The sequence shown here is derived from an EMBL/GenBank/DDBJ whole genome shotgun (WGS) entry which is preliminary data.</text>
</comment>
<evidence type="ECO:0000313" key="2">
    <source>
        <dbReference type="Proteomes" id="UP001157502"/>
    </source>
</evidence>
<reference evidence="1" key="1">
    <citation type="submission" date="2021-05" db="EMBL/GenBank/DDBJ databases">
        <authorList>
            <person name="Pan Q."/>
            <person name="Jouanno E."/>
            <person name="Zahm M."/>
            <person name="Klopp C."/>
            <person name="Cabau C."/>
            <person name="Louis A."/>
            <person name="Berthelot C."/>
            <person name="Parey E."/>
            <person name="Roest Crollius H."/>
            <person name="Montfort J."/>
            <person name="Robinson-Rechavi M."/>
            <person name="Bouchez O."/>
            <person name="Lampietro C."/>
            <person name="Lopez Roques C."/>
            <person name="Donnadieu C."/>
            <person name="Postlethwait J."/>
            <person name="Bobe J."/>
            <person name="Dillon D."/>
            <person name="Chandos A."/>
            <person name="von Hippel F."/>
            <person name="Guiguen Y."/>
        </authorList>
    </citation>
    <scope>NUCLEOTIDE SEQUENCE</scope>
    <source>
        <strain evidence="1">YG-Jan2019</strain>
    </source>
</reference>
<sequence length="106" mass="11811">MSHCWCLVPWEIHDWLRVQSFGPAYFCITIPFNLPHDARRKKDCGAGCWFFSPSCTRESASVESFSVFWAVGEDEPEPTEDNLSGLAGVEAPAHSYSILAPSGEML</sequence>